<organism evidence="8 9">
    <name type="scientific">Mycoplasmoides fastidiosum</name>
    <dbReference type="NCBI Taxonomy" id="92758"/>
    <lineage>
        <taxon>Bacteria</taxon>
        <taxon>Bacillati</taxon>
        <taxon>Mycoplasmatota</taxon>
        <taxon>Mycoplasmoidales</taxon>
        <taxon>Mycoplasmoidaceae</taxon>
        <taxon>Mycoplasmoides</taxon>
    </lineage>
</organism>
<dbReference type="EMBL" id="JAUSWO010000001">
    <property type="protein sequence ID" value="MDQ0513725.1"/>
    <property type="molecule type" value="Genomic_DNA"/>
</dbReference>
<protein>
    <submittedName>
        <fullName evidence="8">Uncharacterized membrane-anchored protein YitT (DUF2179 family)</fullName>
    </submittedName>
</protein>
<feature type="transmembrane region" description="Helical" evidence="6">
    <location>
        <begin position="108"/>
        <end position="131"/>
    </location>
</feature>
<dbReference type="RefSeq" id="WP_256547575.1">
    <property type="nucleotide sequence ID" value="NZ_CP101809.1"/>
</dbReference>
<evidence type="ECO:0000256" key="6">
    <source>
        <dbReference type="SAM" id="Phobius"/>
    </source>
</evidence>
<sequence length="411" mass="47401">MIDDQLKKDKFQKGFKKIFSKEWNYGQINVRSINFGSLKFTSYYDRKNILRRYLLSAIIGAIIGVFSFFFLQNAGIYNLGIFGLFQGISRLVFFEMTFSGYSQYQTKIVFNLLFWSLNLFFNIPFAFFGYFKVGKQFAIISIINIISGTITGLIISSIPQLNNFFIFGDPLTFNQELRAANIQILLWHNVQKLSSGEFVNDSSRVVIILIYGLATGFFTSFPAALIFILGGCRGGLDWYLFYYSKKTMKFFGVVTMYINLVITFVSFILGSFIPYAIFVNHSPDWTGRRVVDVQNLFSPVLLATLLSAFIRKQVTQKFYPQYDVVSLKIYTDKIEEIREVFLAEKLAHAFTINRSIGGYSLKSHPNIEIVCFYKEVPKITEMVRKYDEHCLIITNRVISIQGNFRVQSDLD</sequence>
<accession>A0ABU0LYF8</accession>
<evidence type="ECO:0000256" key="2">
    <source>
        <dbReference type="ARBA" id="ARBA00022475"/>
    </source>
</evidence>
<evidence type="ECO:0000256" key="4">
    <source>
        <dbReference type="ARBA" id="ARBA00022989"/>
    </source>
</evidence>
<dbReference type="Pfam" id="PF10035">
    <property type="entry name" value="DUF2179"/>
    <property type="match status" value="1"/>
</dbReference>
<feature type="transmembrane region" description="Helical" evidence="6">
    <location>
        <begin position="205"/>
        <end position="230"/>
    </location>
</feature>
<evidence type="ECO:0000313" key="8">
    <source>
        <dbReference type="EMBL" id="MDQ0513725.1"/>
    </source>
</evidence>
<feature type="transmembrane region" description="Helical" evidence="6">
    <location>
        <begin position="250"/>
        <end position="278"/>
    </location>
</feature>
<feature type="domain" description="DUF2179" evidence="7">
    <location>
        <begin position="349"/>
        <end position="402"/>
    </location>
</feature>
<evidence type="ECO:0000259" key="7">
    <source>
        <dbReference type="Pfam" id="PF10035"/>
    </source>
</evidence>
<evidence type="ECO:0000313" key="9">
    <source>
        <dbReference type="Proteomes" id="UP001240643"/>
    </source>
</evidence>
<proteinExistence type="predicted"/>
<gene>
    <name evidence="8" type="ORF">J2Z62_000163</name>
</gene>
<evidence type="ECO:0000256" key="1">
    <source>
        <dbReference type="ARBA" id="ARBA00004651"/>
    </source>
</evidence>
<comment type="caution">
    <text evidence="8">The sequence shown here is derived from an EMBL/GenBank/DDBJ whole genome shotgun (WGS) entry which is preliminary data.</text>
</comment>
<reference evidence="8" key="1">
    <citation type="submission" date="2023-07" db="EMBL/GenBank/DDBJ databases">
        <title>Genomic Encyclopedia of Type Strains, Phase IV (KMG-IV): sequencing the most valuable type-strain genomes for metagenomic binning, comparative biology and taxonomic classification.</title>
        <authorList>
            <person name="Goeker M."/>
        </authorList>
    </citation>
    <scope>NUCLEOTIDE SEQUENCE [LARGE SCALE GENOMIC DNA]</scope>
    <source>
        <strain evidence="8">DSM 21204</strain>
    </source>
</reference>
<feature type="transmembrane region" description="Helical" evidence="6">
    <location>
        <begin position="290"/>
        <end position="310"/>
    </location>
</feature>
<dbReference type="PANTHER" id="PTHR33545">
    <property type="entry name" value="UPF0750 MEMBRANE PROTEIN YITT-RELATED"/>
    <property type="match status" value="1"/>
</dbReference>
<dbReference type="Gene3D" id="3.30.70.120">
    <property type="match status" value="1"/>
</dbReference>
<dbReference type="InterPro" id="IPR015867">
    <property type="entry name" value="N-reg_PII/ATP_PRibTrfase_C"/>
</dbReference>
<name>A0ABU0LYF8_9BACT</name>
<keyword evidence="5 6" id="KW-0472">Membrane</keyword>
<comment type="subcellular location">
    <subcellularLocation>
        <location evidence="1">Cell membrane</location>
        <topology evidence="1">Multi-pass membrane protein</topology>
    </subcellularLocation>
</comment>
<keyword evidence="4 6" id="KW-1133">Transmembrane helix</keyword>
<feature type="transmembrane region" description="Helical" evidence="6">
    <location>
        <begin position="53"/>
        <end position="70"/>
    </location>
</feature>
<keyword evidence="3 6" id="KW-0812">Transmembrane</keyword>
<evidence type="ECO:0000256" key="3">
    <source>
        <dbReference type="ARBA" id="ARBA00022692"/>
    </source>
</evidence>
<feature type="transmembrane region" description="Helical" evidence="6">
    <location>
        <begin position="137"/>
        <end position="155"/>
    </location>
</feature>
<keyword evidence="9" id="KW-1185">Reference proteome</keyword>
<dbReference type="InterPro" id="IPR019264">
    <property type="entry name" value="DUF2179"/>
</dbReference>
<dbReference type="InterPro" id="IPR051461">
    <property type="entry name" value="UPF0750_membrane"/>
</dbReference>
<evidence type="ECO:0000256" key="5">
    <source>
        <dbReference type="ARBA" id="ARBA00023136"/>
    </source>
</evidence>
<dbReference type="PANTHER" id="PTHR33545:SF5">
    <property type="entry name" value="UPF0750 MEMBRANE PROTEIN YITT"/>
    <property type="match status" value="1"/>
</dbReference>
<keyword evidence="2" id="KW-1003">Cell membrane</keyword>
<dbReference type="Proteomes" id="UP001240643">
    <property type="component" value="Unassembled WGS sequence"/>
</dbReference>